<protein>
    <submittedName>
        <fullName evidence="1">Uncharacterized protein</fullName>
    </submittedName>
</protein>
<organism evidence="1 2">
    <name type="scientific">Flammeovirga pectinis</name>
    <dbReference type="NCBI Taxonomy" id="2494373"/>
    <lineage>
        <taxon>Bacteria</taxon>
        <taxon>Pseudomonadati</taxon>
        <taxon>Bacteroidota</taxon>
        <taxon>Cytophagia</taxon>
        <taxon>Cytophagales</taxon>
        <taxon>Flammeovirgaceae</taxon>
        <taxon>Flammeovirga</taxon>
    </lineage>
</organism>
<sequence length="74" mass="8562">MSTLNLKEVVNTSTLGKFVSSATELQFVIDELRETFRTFEYKSVRDEIQTSNQIERRTELETKPLCTESAEVWG</sequence>
<gene>
    <name evidence="1" type="ORF">EI427_12950</name>
</gene>
<dbReference type="RefSeq" id="WP_126615290.1">
    <property type="nucleotide sequence ID" value="NZ_CP034562.1"/>
</dbReference>
<reference evidence="1 2" key="1">
    <citation type="submission" date="2018-12" db="EMBL/GenBank/DDBJ databases">
        <title>Flammeovirga pectinis sp. nov., isolated from the gut of the Korean scallop, Patinopecten yessoensis.</title>
        <authorList>
            <person name="Bae J.-W."/>
            <person name="Jeong Y.-S."/>
            <person name="Kang W."/>
        </authorList>
    </citation>
    <scope>NUCLEOTIDE SEQUENCE [LARGE SCALE GENOMIC DNA]</scope>
    <source>
        <strain evidence="1 2">L12M1</strain>
    </source>
</reference>
<dbReference type="KEGG" id="fll:EI427_12950"/>
<dbReference type="Proteomes" id="UP000267268">
    <property type="component" value="Chromosome 1"/>
</dbReference>
<dbReference type="AlphaFoldDB" id="A0A3Q9FPN8"/>
<evidence type="ECO:0000313" key="2">
    <source>
        <dbReference type="Proteomes" id="UP000267268"/>
    </source>
</evidence>
<dbReference type="EMBL" id="CP034562">
    <property type="protein sequence ID" value="AZQ63113.1"/>
    <property type="molecule type" value="Genomic_DNA"/>
</dbReference>
<accession>A0A3Q9FPN8</accession>
<evidence type="ECO:0000313" key="1">
    <source>
        <dbReference type="EMBL" id="AZQ63113.1"/>
    </source>
</evidence>
<keyword evidence="2" id="KW-1185">Reference proteome</keyword>
<name>A0A3Q9FPN8_9BACT</name>
<proteinExistence type="predicted"/>